<dbReference type="AlphaFoldDB" id="A0A9X7ASC5"/>
<dbReference type="EMBL" id="NVCO01000007">
    <property type="protein sequence ID" value="PFT50758.1"/>
    <property type="molecule type" value="Genomic_DNA"/>
</dbReference>
<dbReference type="Proteomes" id="UP000226106">
    <property type="component" value="Unassembled WGS sequence"/>
</dbReference>
<sequence>MERNMDLREVKKKINESRVSKLQVELFNWNGDEDESGFDLMVNLLDSNEDLLEDMVVIIYKQEEETKAQAEAKKIHKNLAEHYTWMEVKYTETHE</sequence>
<accession>A0A9X7ASC5</accession>
<evidence type="ECO:0000313" key="1">
    <source>
        <dbReference type="EMBL" id="PFT50758.1"/>
    </source>
</evidence>
<protein>
    <submittedName>
        <fullName evidence="1">Uncharacterized protein</fullName>
    </submittedName>
</protein>
<organism evidence="1 2">
    <name type="scientific">Bacillus thuringiensis</name>
    <dbReference type="NCBI Taxonomy" id="1428"/>
    <lineage>
        <taxon>Bacteria</taxon>
        <taxon>Bacillati</taxon>
        <taxon>Bacillota</taxon>
        <taxon>Bacilli</taxon>
        <taxon>Bacillales</taxon>
        <taxon>Bacillaceae</taxon>
        <taxon>Bacillus</taxon>
        <taxon>Bacillus cereus group</taxon>
    </lineage>
</organism>
<comment type="caution">
    <text evidence="1">The sequence shown here is derived from an EMBL/GenBank/DDBJ whole genome shotgun (WGS) entry which is preliminary data.</text>
</comment>
<dbReference type="RefSeq" id="WP_098640091.1">
    <property type="nucleotide sequence ID" value="NZ_NVCO01000007.1"/>
</dbReference>
<name>A0A9X7ASC5_BACTU</name>
<gene>
    <name evidence="1" type="ORF">COK72_01785</name>
</gene>
<evidence type="ECO:0000313" key="2">
    <source>
        <dbReference type="Proteomes" id="UP000226106"/>
    </source>
</evidence>
<proteinExistence type="predicted"/>
<reference evidence="1 2" key="1">
    <citation type="submission" date="2017-09" db="EMBL/GenBank/DDBJ databases">
        <title>Large-scale bioinformatics analysis of Bacillus genomes uncovers conserved roles of natural products in bacterial physiology.</title>
        <authorList>
            <consortium name="Agbiome Team Llc"/>
            <person name="Bleich R.M."/>
            <person name="Grubbs K.J."/>
            <person name="Santa Maria K.C."/>
            <person name="Allen S.E."/>
            <person name="Farag S."/>
            <person name="Shank E.A."/>
            <person name="Bowers A."/>
        </authorList>
    </citation>
    <scope>NUCLEOTIDE SEQUENCE [LARGE SCALE GENOMIC DNA]</scope>
    <source>
        <strain evidence="1 2">AFS065400</strain>
    </source>
</reference>